<dbReference type="SUPFAM" id="SSF55008">
    <property type="entry name" value="HMA, heavy metal-associated domain"/>
    <property type="match status" value="1"/>
</dbReference>
<protein>
    <recommendedName>
        <fullName evidence="7">HMA domain-containing protein</fullName>
    </recommendedName>
</protein>
<comment type="subcellular location">
    <subcellularLocation>
        <location evidence="1">Membrane</location>
        <topology evidence="1">Peripheral membrane protein</topology>
    </subcellularLocation>
</comment>
<evidence type="ECO:0000256" key="2">
    <source>
        <dbReference type="ARBA" id="ARBA00022481"/>
    </source>
</evidence>
<comment type="caution">
    <text evidence="8">The sequence shown here is derived from an EMBL/GenBank/DDBJ whole genome shotgun (WGS) entry which is preliminary data.</text>
</comment>
<accession>A0A9Q1LJQ0</accession>
<sequence length="135" mass="15191">MGDKKKKKPDTVVEAEFKISMYCEGCEKQIAKVISKIKGVEEFMTDMNKHKVIVKGRINADKVLKKLKKKTGKKVEMITKKEDNKKKGDEKEGDLQLKPSPKEVADALILEFCGDSVLYTMFSDENANANACSIM</sequence>
<organism evidence="8 9">
    <name type="scientific">Anisodus acutangulus</name>
    <dbReference type="NCBI Taxonomy" id="402998"/>
    <lineage>
        <taxon>Eukaryota</taxon>
        <taxon>Viridiplantae</taxon>
        <taxon>Streptophyta</taxon>
        <taxon>Embryophyta</taxon>
        <taxon>Tracheophyta</taxon>
        <taxon>Spermatophyta</taxon>
        <taxon>Magnoliopsida</taxon>
        <taxon>eudicotyledons</taxon>
        <taxon>Gunneridae</taxon>
        <taxon>Pentapetalae</taxon>
        <taxon>asterids</taxon>
        <taxon>lamiids</taxon>
        <taxon>Solanales</taxon>
        <taxon>Solanaceae</taxon>
        <taxon>Solanoideae</taxon>
        <taxon>Hyoscyameae</taxon>
        <taxon>Anisodus</taxon>
    </lineage>
</organism>
<comment type="similarity">
    <text evidence="5">Belongs to the HIPP family.</text>
</comment>
<dbReference type="EMBL" id="JAJAGQ010000018">
    <property type="protein sequence ID" value="KAJ8536645.1"/>
    <property type="molecule type" value="Genomic_DNA"/>
</dbReference>
<dbReference type="PANTHER" id="PTHR46195:SF18">
    <property type="entry name" value="SUPEROXIDE DISMUTASE 1 COPPER CHAPERONE-LIKE PROTEIN"/>
    <property type="match status" value="1"/>
</dbReference>
<keyword evidence="2" id="KW-0488">Methylation</keyword>
<proteinExistence type="inferred from homology"/>
<evidence type="ECO:0000313" key="8">
    <source>
        <dbReference type="EMBL" id="KAJ8536645.1"/>
    </source>
</evidence>
<evidence type="ECO:0000256" key="6">
    <source>
        <dbReference type="SAM" id="MobiDB-lite"/>
    </source>
</evidence>
<keyword evidence="9" id="KW-1185">Reference proteome</keyword>
<gene>
    <name evidence="8" type="ORF">K7X08_035046</name>
</gene>
<name>A0A9Q1LJQ0_9SOLA</name>
<dbReference type="GO" id="GO:0009626">
    <property type="term" value="P:plant-type hypersensitive response"/>
    <property type="evidence" value="ECO:0007669"/>
    <property type="project" value="UniProtKB-KW"/>
</dbReference>
<keyword evidence="4" id="KW-0449">Lipoprotein</keyword>
<dbReference type="GO" id="GO:0046872">
    <property type="term" value="F:metal ion binding"/>
    <property type="evidence" value="ECO:0007669"/>
    <property type="project" value="UniProtKB-KW"/>
</dbReference>
<dbReference type="OrthoDB" id="1927097at2759"/>
<evidence type="ECO:0000256" key="4">
    <source>
        <dbReference type="ARBA" id="ARBA00023289"/>
    </source>
</evidence>
<dbReference type="InterPro" id="IPR044577">
    <property type="entry name" value="HIPP4/7/8/17/18/19"/>
</dbReference>
<dbReference type="AlphaFoldDB" id="A0A9Q1LJQ0"/>
<reference evidence="9" key="1">
    <citation type="journal article" date="2023" name="Proc. Natl. Acad. Sci. U.S.A.">
        <title>Genomic and structural basis for evolution of tropane alkaloid biosynthesis.</title>
        <authorList>
            <person name="Wanga Y.-J."/>
            <person name="Taina T."/>
            <person name="Yua J.-Y."/>
            <person name="Lia J."/>
            <person name="Xua B."/>
            <person name="Chenc J."/>
            <person name="D'Auriad J.C."/>
            <person name="Huanga J.-P."/>
            <person name="Huanga S.-X."/>
        </authorList>
    </citation>
    <scope>NUCLEOTIDE SEQUENCE [LARGE SCALE GENOMIC DNA]</scope>
    <source>
        <strain evidence="9">cv. KIB-2019</strain>
    </source>
</reference>
<evidence type="ECO:0000256" key="5">
    <source>
        <dbReference type="ARBA" id="ARBA00024045"/>
    </source>
</evidence>
<evidence type="ECO:0000313" key="9">
    <source>
        <dbReference type="Proteomes" id="UP001152561"/>
    </source>
</evidence>
<keyword evidence="3" id="KW-0479">Metal-binding</keyword>
<dbReference type="Proteomes" id="UP001152561">
    <property type="component" value="Unassembled WGS sequence"/>
</dbReference>
<dbReference type="InterPro" id="IPR006121">
    <property type="entry name" value="HMA_dom"/>
</dbReference>
<dbReference type="Gene3D" id="3.30.70.100">
    <property type="match status" value="1"/>
</dbReference>
<dbReference type="InterPro" id="IPR036163">
    <property type="entry name" value="HMA_dom_sf"/>
</dbReference>
<dbReference type="Pfam" id="PF00403">
    <property type="entry name" value="HMA"/>
    <property type="match status" value="1"/>
</dbReference>
<keyword evidence="4" id="KW-0636">Prenylation</keyword>
<feature type="region of interest" description="Disordered" evidence="6">
    <location>
        <begin position="77"/>
        <end position="98"/>
    </location>
</feature>
<dbReference type="PANTHER" id="PTHR46195">
    <property type="entry name" value="HEAVY METAL-ASSOCIATED ISOPRENYLATED PLANT PROTEIN 7"/>
    <property type="match status" value="1"/>
</dbReference>
<evidence type="ECO:0000256" key="3">
    <source>
        <dbReference type="ARBA" id="ARBA00022723"/>
    </source>
</evidence>
<dbReference type="CDD" id="cd00371">
    <property type="entry name" value="HMA"/>
    <property type="match status" value="1"/>
</dbReference>
<dbReference type="GO" id="GO:0016020">
    <property type="term" value="C:membrane"/>
    <property type="evidence" value="ECO:0007669"/>
    <property type="project" value="UniProtKB-SubCell"/>
</dbReference>
<feature type="domain" description="HMA" evidence="7">
    <location>
        <begin position="12"/>
        <end position="76"/>
    </location>
</feature>
<evidence type="ECO:0000259" key="7">
    <source>
        <dbReference type="PROSITE" id="PS50846"/>
    </source>
</evidence>
<evidence type="ECO:0000256" key="1">
    <source>
        <dbReference type="ARBA" id="ARBA00004170"/>
    </source>
</evidence>
<dbReference type="PROSITE" id="PS50846">
    <property type="entry name" value="HMA_2"/>
    <property type="match status" value="1"/>
</dbReference>